<keyword evidence="1" id="KW-0963">Cytoplasm</keyword>
<comment type="caution">
    <text evidence="6">The sequence shown here is derived from an EMBL/GenBank/DDBJ whole genome shotgun (WGS) entry which is preliminary data.</text>
</comment>
<keyword evidence="4" id="KW-0143">Chaperone</keyword>
<dbReference type="InterPro" id="IPR016154">
    <property type="entry name" value="Heat_shock_Hsp33_C"/>
</dbReference>
<evidence type="ECO:0000313" key="7">
    <source>
        <dbReference type="Proteomes" id="UP000245020"/>
    </source>
</evidence>
<dbReference type="Gene3D" id="3.55.30.10">
    <property type="entry name" value="Hsp33 domain"/>
    <property type="match status" value="1"/>
</dbReference>
<dbReference type="PANTHER" id="PTHR30111:SF1">
    <property type="entry name" value="33 KDA CHAPERONIN"/>
    <property type="match status" value="1"/>
</dbReference>
<gene>
    <name evidence="6" type="ORF">DC083_00680</name>
</gene>
<dbReference type="Proteomes" id="UP000245020">
    <property type="component" value="Unassembled WGS sequence"/>
</dbReference>
<dbReference type="EMBL" id="QEWQ01000001">
    <property type="protein sequence ID" value="PWD81744.1"/>
    <property type="molecule type" value="Genomic_DNA"/>
</dbReference>
<dbReference type="RefSeq" id="WP_026878540.1">
    <property type="nucleotide sequence ID" value="NZ_BMYA01000001.1"/>
</dbReference>
<dbReference type="SUPFAM" id="SSF118352">
    <property type="entry name" value="HSP33 redox switch-like"/>
    <property type="match status" value="1"/>
</dbReference>
<dbReference type="GO" id="GO:0005737">
    <property type="term" value="C:cytoplasm"/>
    <property type="evidence" value="ECO:0007669"/>
    <property type="project" value="InterPro"/>
</dbReference>
<evidence type="ECO:0000256" key="3">
    <source>
        <dbReference type="ARBA" id="ARBA00023157"/>
    </source>
</evidence>
<reference evidence="7" key="1">
    <citation type="submission" date="2018-05" db="EMBL/GenBank/DDBJ databases">
        <title>Ignatzschineria dubaiensis sp. nov., isolated from necrotic foot tissues of dromedaries (Camelus dromedarius) and associated maggots in Dubai, United Arab Emirates.</title>
        <authorList>
            <person name="Tsang C.C."/>
            <person name="Tang J.Y.M."/>
            <person name="Fong J.Y.H."/>
            <person name="Kinne J."/>
            <person name="Lee H.H."/>
            <person name="Joseph M."/>
            <person name="Jose S."/>
            <person name="Schuster R.K."/>
            <person name="Tang Y."/>
            <person name="Sivakumar S."/>
            <person name="Chen J.H.K."/>
            <person name="Teng J.L.L."/>
            <person name="Lau S.K.P."/>
            <person name="Wernery U."/>
            <person name="Woo P.C.Y."/>
        </authorList>
    </citation>
    <scope>NUCLEOTIDE SEQUENCE [LARGE SCALE GENOMIC DNA]</scope>
    <source>
        <strain evidence="7">KCTC 22644</strain>
    </source>
</reference>
<protein>
    <submittedName>
        <fullName evidence="6">Hsp33 family molecular chaperone HslO</fullName>
    </submittedName>
</protein>
<evidence type="ECO:0000256" key="4">
    <source>
        <dbReference type="ARBA" id="ARBA00023186"/>
    </source>
</evidence>
<sequence>MINSKDKTVDHLDRFIFDQLPIRGERVLLEHTWREHLLRRNYPENVAKLLGELIATTALLGATIKIEGRLTVQIQGNGPVSLLVVQVNHLHGLRATAKIDGDVTGLEGLKDLCGEGHVVITIDANHFKQPYQGIISLSEGSIAKVIEHYFESSEQLPTRLFLATSDQAVAGLLIQRLPGEIHDEDLFNRAILLAETATPEELLTLSTNELLYRLYETDETLRARVFEPESFHFECNCSKERSLSMLYHLGATELHELLDEQDGTVYVDCEFCGKRYLFSEPDIDFDLCAPEEEKPLDA</sequence>
<accession>A0A2U2AGF7</accession>
<dbReference type="GO" id="GO:0044183">
    <property type="term" value="F:protein folding chaperone"/>
    <property type="evidence" value="ECO:0007669"/>
    <property type="project" value="TreeGrafter"/>
</dbReference>
<organism evidence="6 7">
    <name type="scientific">Ignatzschineria ureiclastica</name>
    <dbReference type="NCBI Taxonomy" id="472582"/>
    <lineage>
        <taxon>Bacteria</taxon>
        <taxon>Pseudomonadati</taxon>
        <taxon>Pseudomonadota</taxon>
        <taxon>Gammaproteobacteria</taxon>
        <taxon>Cardiobacteriales</taxon>
        <taxon>Ignatzschineriaceae</taxon>
        <taxon>Ignatzschineria</taxon>
    </lineage>
</organism>
<evidence type="ECO:0000313" key="6">
    <source>
        <dbReference type="EMBL" id="PWD81744.1"/>
    </source>
</evidence>
<proteinExistence type="predicted"/>
<dbReference type="Gene3D" id="3.90.1280.10">
    <property type="entry name" value="HSP33 redox switch-like"/>
    <property type="match status" value="1"/>
</dbReference>
<dbReference type="Pfam" id="PF01430">
    <property type="entry name" value="HSP33"/>
    <property type="match status" value="1"/>
</dbReference>
<name>A0A2U2AGF7_9GAMM</name>
<dbReference type="InterPro" id="IPR023212">
    <property type="entry name" value="Hsp33_helix_hairpin_bin_dom_sf"/>
</dbReference>
<dbReference type="PANTHER" id="PTHR30111">
    <property type="entry name" value="33 KDA CHAPERONIN"/>
    <property type="match status" value="1"/>
</dbReference>
<dbReference type="InterPro" id="IPR016153">
    <property type="entry name" value="Heat_shock_Hsp33_N"/>
</dbReference>
<dbReference type="GO" id="GO:0051082">
    <property type="term" value="F:unfolded protein binding"/>
    <property type="evidence" value="ECO:0007669"/>
    <property type="project" value="InterPro"/>
</dbReference>
<keyword evidence="2" id="KW-0862">Zinc</keyword>
<dbReference type="PIRSF" id="PIRSF005261">
    <property type="entry name" value="Heat_shock_Hsp33"/>
    <property type="match status" value="1"/>
</dbReference>
<dbReference type="CDD" id="cd00498">
    <property type="entry name" value="Hsp33"/>
    <property type="match status" value="1"/>
</dbReference>
<keyword evidence="5" id="KW-0676">Redox-active center</keyword>
<evidence type="ECO:0000256" key="5">
    <source>
        <dbReference type="ARBA" id="ARBA00023284"/>
    </source>
</evidence>
<dbReference type="OrthoDB" id="9793753at2"/>
<keyword evidence="3" id="KW-1015">Disulfide bond</keyword>
<keyword evidence="7" id="KW-1185">Reference proteome</keyword>
<dbReference type="AlphaFoldDB" id="A0A2U2AGF7"/>
<dbReference type="InterPro" id="IPR000397">
    <property type="entry name" value="Heat_shock_Hsp33"/>
</dbReference>
<dbReference type="GO" id="GO:0042026">
    <property type="term" value="P:protein refolding"/>
    <property type="evidence" value="ECO:0007669"/>
    <property type="project" value="TreeGrafter"/>
</dbReference>
<dbReference type="SUPFAM" id="SSF64397">
    <property type="entry name" value="Hsp33 domain"/>
    <property type="match status" value="1"/>
</dbReference>
<evidence type="ECO:0000256" key="2">
    <source>
        <dbReference type="ARBA" id="ARBA00022833"/>
    </source>
</evidence>
<dbReference type="Gene3D" id="1.10.287.480">
    <property type="entry name" value="helix hairpin bin"/>
    <property type="match status" value="1"/>
</dbReference>
<evidence type="ECO:0000256" key="1">
    <source>
        <dbReference type="ARBA" id="ARBA00022490"/>
    </source>
</evidence>